<organism evidence="5 6">
    <name type="scientific">Diaporthe australafricana</name>
    <dbReference type="NCBI Taxonomy" id="127596"/>
    <lineage>
        <taxon>Eukaryota</taxon>
        <taxon>Fungi</taxon>
        <taxon>Dikarya</taxon>
        <taxon>Ascomycota</taxon>
        <taxon>Pezizomycotina</taxon>
        <taxon>Sordariomycetes</taxon>
        <taxon>Sordariomycetidae</taxon>
        <taxon>Diaporthales</taxon>
        <taxon>Diaporthaceae</taxon>
        <taxon>Diaporthe</taxon>
    </lineage>
</organism>
<protein>
    <recommendedName>
        <fullName evidence="4">Zn(2)-C6 fungal-type domain-containing protein</fullName>
    </recommendedName>
</protein>
<dbReference type="EMBL" id="JAWRVE010000084">
    <property type="protein sequence ID" value="KAL1861644.1"/>
    <property type="molecule type" value="Genomic_DNA"/>
</dbReference>
<dbReference type="InterPro" id="IPR007219">
    <property type="entry name" value="XnlR_reg_dom"/>
</dbReference>
<evidence type="ECO:0000313" key="5">
    <source>
        <dbReference type="EMBL" id="KAL1861644.1"/>
    </source>
</evidence>
<evidence type="ECO:0000256" key="1">
    <source>
        <dbReference type="ARBA" id="ARBA00022723"/>
    </source>
</evidence>
<dbReference type="InterPro" id="IPR050987">
    <property type="entry name" value="AtrR-like"/>
</dbReference>
<keyword evidence="1" id="KW-0479">Metal-binding</keyword>
<keyword evidence="6" id="KW-1185">Reference proteome</keyword>
<accession>A0ABR3WGY3</accession>
<dbReference type="PROSITE" id="PS50048">
    <property type="entry name" value="ZN2_CY6_FUNGAL_2"/>
    <property type="match status" value="1"/>
</dbReference>
<feature type="compositionally biased region" description="Polar residues" evidence="3">
    <location>
        <begin position="28"/>
        <end position="37"/>
    </location>
</feature>
<dbReference type="InterPro" id="IPR001138">
    <property type="entry name" value="Zn2Cys6_DnaBD"/>
</dbReference>
<dbReference type="Pfam" id="PF00172">
    <property type="entry name" value="Zn_clus"/>
    <property type="match status" value="1"/>
</dbReference>
<dbReference type="Proteomes" id="UP001583177">
    <property type="component" value="Unassembled WGS sequence"/>
</dbReference>
<dbReference type="InterPro" id="IPR036864">
    <property type="entry name" value="Zn2-C6_fun-type_DNA-bd_sf"/>
</dbReference>
<name>A0ABR3WGY3_9PEZI</name>
<dbReference type="CDD" id="cd12148">
    <property type="entry name" value="fungal_TF_MHR"/>
    <property type="match status" value="1"/>
</dbReference>
<dbReference type="PANTHER" id="PTHR46910">
    <property type="entry name" value="TRANSCRIPTION FACTOR PDR1"/>
    <property type="match status" value="1"/>
</dbReference>
<sequence length="835" mass="92208">MAPPTGTRRDSTHLSFGAGAGADMDGVSNDSPGQESVNAADCNGDKAEHAPKRIRLNLACNQCRKRKVRCDAETPKCRNCWLRDENCETTDPRHPEAGPVVVRKWATKDGLLPGQNPAATHRNQAYVPKHISTSPQERSSNQGLLDSPQPHNATTLGAGNEAASSRSPNDWGSTPNFAPNSTPSNSHGGTGMIPSGDANISRPSDLRTQSWVSKAYKAAAQGQGDDPDQAANSDHPDIVINTDDNSGKVKYLGGSSLQCLTAFLDMHLRRRRLPTITPCFKEGMRYVEEFDLPLRVKIPNLPDSSARDYVETFFVKIWPLIPVIDREFVSSEFDRLHRKQLSHPGGLGQVMSRQDVPVIVSIFAILAIGADEVAGSATDFGNSYIEAAYSLYGHLVASPYLPSVQALILLGFSLRGKSKDGQCWQLNGQAIRIAHSIGLHRHISLRSRQTNGFSETVASDQPSSKNLSLEARVWWSCYAIERLMELETGRPSALTEQEIDQINLSQLQHPERDRVAGPLHLFVLWVSLAMIMGQISEHLYRKRISDSWQLLYETGRLDQLLLEWVKTVPEGIKPGHELVHLEPDAEDTESGHQHQHIASFLSLQFYQAQITLFRASLAFPTQKYLEETRAKNAVRRLPSYLRLLQSQNLSIAAARSMAHQVLEIADHVVSSKHLFAPTQPFLAAVVLGLNVLKNPGKRMIRSDVELLVGTTEYIESFYRKTGQSTEFVKGCERLRTSILEAAATEGQSPAQLRKDSQAADQGRYILPAASTQSHEEAPNTGGMDVHMSGIEPLMVSKEGPALFEPYEGITLEQLWTSMSTDFLMGQPIDFNNPIE</sequence>
<dbReference type="SUPFAM" id="SSF57701">
    <property type="entry name" value="Zn2/Cys6 DNA-binding domain"/>
    <property type="match status" value="1"/>
</dbReference>
<dbReference type="PANTHER" id="PTHR46910:SF1">
    <property type="entry name" value="MISCELLANEOUS ZN(II)2CYS6 TRANSCRIPTION FACTOR (EUROFUNG)-RELATED"/>
    <property type="match status" value="1"/>
</dbReference>
<evidence type="ECO:0000313" key="6">
    <source>
        <dbReference type="Proteomes" id="UP001583177"/>
    </source>
</evidence>
<feature type="compositionally biased region" description="Polar residues" evidence="3">
    <location>
        <begin position="132"/>
        <end position="187"/>
    </location>
</feature>
<proteinExistence type="predicted"/>
<feature type="region of interest" description="Disordered" evidence="3">
    <location>
        <begin position="132"/>
        <end position="242"/>
    </location>
</feature>
<comment type="caution">
    <text evidence="5">The sequence shown here is derived from an EMBL/GenBank/DDBJ whole genome shotgun (WGS) entry which is preliminary data.</text>
</comment>
<feature type="domain" description="Zn(2)-C6 fungal-type" evidence="4">
    <location>
        <begin position="59"/>
        <end position="89"/>
    </location>
</feature>
<dbReference type="SMART" id="SM00066">
    <property type="entry name" value="GAL4"/>
    <property type="match status" value="1"/>
</dbReference>
<gene>
    <name evidence="5" type="ORF">Daus18300_008760</name>
</gene>
<feature type="region of interest" description="Disordered" evidence="3">
    <location>
        <begin position="1"/>
        <end position="48"/>
    </location>
</feature>
<dbReference type="SMART" id="SM00906">
    <property type="entry name" value="Fungal_trans"/>
    <property type="match status" value="1"/>
</dbReference>
<dbReference type="PROSITE" id="PS00463">
    <property type="entry name" value="ZN2_CY6_FUNGAL_1"/>
    <property type="match status" value="1"/>
</dbReference>
<dbReference type="CDD" id="cd00067">
    <property type="entry name" value="GAL4"/>
    <property type="match status" value="1"/>
</dbReference>
<keyword evidence="2" id="KW-0539">Nucleus</keyword>
<evidence type="ECO:0000256" key="3">
    <source>
        <dbReference type="SAM" id="MobiDB-lite"/>
    </source>
</evidence>
<dbReference type="Pfam" id="PF04082">
    <property type="entry name" value="Fungal_trans"/>
    <property type="match status" value="1"/>
</dbReference>
<evidence type="ECO:0000256" key="2">
    <source>
        <dbReference type="ARBA" id="ARBA00023242"/>
    </source>
</evidence>
<reference evidence="5 6" key="1">
    <citation type="journal article" date="2024" name="IMA Fungus">
        <title>IMA Genome - F19 : A genome assembly and annotation guide to empower mycologists, including annotated draft genome sequences of Ceratocystis pirilliformis, Diaporthe australafricana, Fusarium ophioides, Paecilomyces lecythidis, and Sporothrix stenoceras.</title>
        <authorList>
            <person name="Aylward J."/>
            <person name="Wilson A.M."/>
            <person name="Visagie C.M."/>
            <person name="Spraker J."/>
            <person name="Barnes I."/>
            <person name="Buitendag C."/>
            <person name="Ceriani C."/>
            <person name="Del Mar Angel L."/>
            <person name="du Plessis D."/>
            <person name="Fuchs T."/>
            <person name="Gasser K."/>
            <person name="Kramer D."/>
            <person name="Li W."/>
            <person name="Munsamy K."/>
            <person name="Piso A."/>
            <person name="Price J.L."/>
            <person name="Sonnekus B."/>
            <person name="Thomas C."/>
            <person name="van der Nest A."/>
            <person name="van Dijk A."/>
            <person name="van Heerden A."/>
            <person name="van Vuuren N."/>
            <person name="Yilmaz N."/>
            <person name="Duong T.A."/>
            <person name="van der Merwe N.A."/>
            <person name="Wingfield M.J."/>
            <person name="Wingfield B.D."/>
        </authorList>
    </citation>
    <scope>NUCLEOTIDE SEQUENCE [LARGE SCALE GENOMIC DNA]</scope>
    <source>
        <strain evidence="5 6">CMW 18300</strain>
    </source>
</reference>
<dbReference type="Gene3D" id="4.10.240.10">
    <property type="entry name" value="Zn(2)-C6 fungal-type DNA-binding domain"/>
    <property type="match status" value="1"/>
</dbReference>
<evidence type="ECO:0000259" key="4">
    <source>
        <dbReference type="PROSITE" id="PS50048"/>
    </source>
</evidence>